<sequence>MPLAGVHGGGRCAPGLGRGTCSSGAAAAPAAGRAPWLRRPNGTWSASHGAWHYRLELPPDPCGRRQQLRRGGYRTHHDALAARDHAKALLRLAGGDPVAAAEVARLLQITRHRRPLPAADAVRHHLDARQAPASSTTLAVYLERWLAVRPVDENTRPGVTARAGAARGW</sequence>
<organism evidence="1 2">
    <name type="scientific">Phytohabitans suffuscus</name>
    <dbReference type="NCBI Taxonomy" id="624315"/>
    <lineage>
        <taxon>Bacteria</taxon>
        <taxon>Bacillati</taxon>
        <taxon>Actinomycetota</taxon>
        <taxon>Actinomycetes</taxon>
        <taxon>Micromonosporales</taxon>
        <taxon>Micromonosporaceae</taxon>
    </lineage>
</organism>
<protein>
    <recommendedName>
        <fullName evidence="3">AP2-like integrase N-terminal domain-containing protein</fullName>
    </recommendedName>
</protein>
<proteinExistence type="predicted"/>
<dbReference type="EMBL" id="AP022871">
    <property type="protein sequence ID" value="BCB86625.1"/>
    <property type="molecule type" value="Genomic_DNA"/>
</dbReference>
<reference evidence="1 2" key="1">
    <citation type="submission" date="2020-03" db="EMBL/GenBank/DDBJ databases">
        <title>Whole genome shotgun sequence of Phytohabitans suffuscus NBRC 105367.</title>
        <authorList>
            <person name="Komaki H."/>
            <person name="Tamura T."/>
        </authorList>
    </citation>
    <scope>NUCLEOTIDE SEQUENCE [LARGE SCALE GENOMIC DNA]</scope>
    <source>
        <strain evidence="1 2">NBRC 105367</strain>
    </source>
</reference>
<evidence type="ECO:0000313" key="2">
    <source>
        <dbReference type="Proteomes" id="UP000503011"/>
    </source>
</evidence>
<name>A0A6F8YKH0_9ACTN</name>
<dbReference type="Proteomes" id="UP000503011">
    <property type="component" value="Chromosome"/>
</dbReference>
<reference evidence="1 2" key="2">
    <citation type="submission" date="2020-03" db="EMBL/GenBank/DDBJ databases">
        <authorList>
            <person name="Ichikawa N."/>
            <person name="Kimura A."/>
            <person name="Kitahashi Y."/>
            <person name="Uohara A."/>
        </authorList>
    </citation>
    <scope>NUCLEOTIDE SEQUENCE [LARGE SCALE GENOMIC DNA]</scope>
    <source>
        <strain evidence="1 2">NBRC 105367</strain>
    </source>
</reference>
<evidence type="ECO:0000313" key="1">
    <source>
        <dbReference type="EMBL" id="BCB86625.1"/>
    </source>
</evidence>
<keyword evidence="2" id="KW-1185">Reference proteome</keyword>
<dbReference type="AlphaFoldDB" id="A0A6F8YKH0"/>
<evidence type="ECO:0008006" key="3">
    <source>
        <dbReference type="Google" id="ProtNLM"/>
    </source>
</evidence>
<dbReference type="KEGG" id="psuu:Psuf_039380"/>
<accession>A0A6F8YKH0</accession>
<gene>
    <name evidence="1" type="ORF">Psuf_039380</name>
</gene>